<evidence type="ECO:0000313" key="1">
    <source>
        <dbReference type="EMBL" id="NEW48375.1"/>
    </source>
</evidence>
<dbReference type="EMBL" id="JAAGUZ010000233">
    <property type="protein sequence ID" value="NEW48375.1"/>
    <property type="molecule type" value="Genomic_DNA"/>
</dbReference>
<evidence type="ECO:0000313" key="2">
    <source>
        <dbReference type="Proteomes" id="UP000468928"/>
    </source>
</evidence>
<dbReference type="Proteomes" id="UP000468928">
    <property type="component" value="Unassembled WGS sequence"/>
</dbReference>
<dbReference type="RefSeq" id="WP_163830454.1">
    <property type="nucleotide sequence ID" value="NZ_JAAGUZ010000233.1"/>
</dbReference>
<dbReference type="AlphaFoldDB" id="A0A6P1DC79"/>
<comment type="caution">
    <text evidence="1">The sequence shown here is derived from an EMBL/GenBank/DDBJ whole genome shotgun (WGS) entry which is preliminary data.</text>
</comment>
<gene>
    <name evidence="1" type="ORF">GV789_28825</name>
</gene>
<sequence>DVIWPQLLELLRGVGADRFAALTRALSVFLGHHRHGLTELAGDLRMLAVLAPQVERQAAKAGDMDATTATEMRKKANL</sequence>
<reference evidence="1 2" key="1">
    <citation type="submission" date="2020-01" db="EMBL/GenBank/DDBJ databases">
        <title>Genetics and antimicrobial susceptibilities of Nocardia species isolated from the soil; a comparison with species isolated from humans.</title>
        <authorList>
            <person name="Carrasco G."/>
            <person name="Monzon S."/>
            <person name="Sansegundo M."/>
            <person name="Garcia E."/>
            <person name="Garrido N."/>
            <person name="Medina M.J."/>
            <person name="Villalon P."/>
            <person name="Ramirez-Arocha A.C."/>
            <person name="Jimenez P."/>
            <person name="Cuesta I."/>
            <person name="Valdezate S."/>
        </authorList>
    </citation>
    <scope>NUCLEOTIDE SEQUENCE [LARGE SCALE GENOMIC DNA]</scope>
    <source>
        <strain evidence="1 2">CNM20110639</strain>
    </source>
</reference>
<name>A0A6P1DC79_9NOCA</name>
<proteinExistence type="predicted"/>
<feature type="non-terminal residue" evidence="1">
    <location>
        <position position="1"/>
    </location>
</feature>
<feature type="non-terminal residue" evidence="1">
    <location>
        <position position="78"/>
    </location>
</feature>
<accession>A0A6P1DC79</accession>
<protein>
    <submittedName>
        <fullName evidence="1">Uncharacterized protein</fullName>
    </submittedName>
</protein>
<organism evidence="1 2">
    <name type="scientific">Nocardia cyriacigeorgica</name>
    <dbReference type="NCBI Taxonomy" id="135487"/>
    <lineage>
        <taxon>Bacteria</taxon>
        <taxon>Bacillati</taxon>
        <taxon>Actinomycetota</taxon>
        <taxon>Actinomycetes</taxon>
        <taxon>Mycobacteriales</taxon>
        <taxon>Nocardiaceae</taxon>
        <taxon>Nocardia</taxon>
    </lineage>
</organism>